<sequence length="226" mass="26241">MGNVKIPEINCILSDREIADMVDGIYKQNHEYYIIDENGFILGYKDQKGLAEKEYLTELLCKWRNINRWLNNGASPYERVTLAMIEEKEKERATLYRQIENALNGKFAINNNQESLPIEKLFRLPNKQKSVQKQGRQSKPFKKCLQNDDGFRLQRLHAVMKGKKGKEAALTIKVAIQIGWITKPTFKAVEDEFGDIGNRSNYNKYINEDRFTNDEIDGMKNTLLSN</sequence>
<name>A0A412X3Y6_9BACT</name>
<gene>
    <name evidence="1" type="ORF">DWW18_06150</name>
</gene>
<dbReference type="EMBL" id="QRZA01000005">
    <property type="protein sequence ID" value="RGV35151.1"/>
    <property type="molecule type" value="Genomic_DNA"/>
</dbReference>
<dbReference type="Proteomes" id="UP000283589">
    <property type="component" value="Unassembled WGS sequence"/>
</dbReference>
<reference evidence="1 2" key="1">
    <citation type="submission" date="2018-08" db="EMBL/GenBank/DDBJ databases">
        <title>A genome reference for cultivated species of the human gut microbiota.</title>
        <authorList>
            <person name="Zou Y."/>
            <person name="Xue W."/>
            <person name="Luo G."/>
        </authorList>
    </citation>
    <scope>NUCLEOTIDE SEQUENCE [LARGE SCALE GENOMIC DNA]</scope>
    <source>
        <strain evidence="1 2">AF14-49</strain>
    </source>
</reference>
<comment type="caution">
    <text evidence="1">The sequence shown here is derived from an EMBL/GenBank/DDBJ whole genome shotgun (WGS) entry which is preliminary data.</text>
</comment>
<protein>
    <submittedName>
        <fullName evidence="1">Uncharacterized protein</fullName>
    </submittedName>
</protein>
<accession>A0A412X3Y6</accession>
<evidence type="ECO:0000313" key="2">
    <source>
        <dbReference type="Proteomes" id="UP000283589"/>
    </source>
</evidence>
<evidence type="ECO:0000313" key="1">
    <source>
        <dbReference type="EMBL" id="RGV35151.1"/>
    </source>
</evidence>
<organism evidence="1 2">
    <name type="scientific">Butyricimonas virosa</name>
    <dbReference type="NCBI Taxonomy" id="544645"/>
    <lineage>
        <taxon>Bacteria</taxon>
        <taxon>Pseudomonadati</taxon>
        <taxon>Bacteroidota</taxon>
        <taxon>Bacteroidia</taxon>
        <taxon>Bacteroidales</taxon>
        <taxon>Odoribacteraceae</taxon>
        <taxon>Butyricimonas</taxon>
    </lineage>
</organism>
<proteinExistence type="predicted"/>
<dbReference type="AlphaFoldDB" id="A0A412X3Y6"/>